<protein>
    <recommendedName>
        <fullName evidence="4 12">Ribosomal RNA small subunit methyltransferase E</fullName>
        <ecNumber evidence="3 12">2.1.1.193</ecNumber>
    </recommendedName>
</protein>
<dbReference type="Pfam" id="PF04452">
    <property type="entry name" value="Methyltrans_RNA"/>
    <property type="match status" value="1"/>
</dbReference>
<keyword evidence="6 12" id="KW-0698">rRNA processing</keyword>
<dbReference type="EMBL" id="JAYGHX010000002">
    <property type="protein sequence ID" value="MEA5390698.1"/>
    <property type="molecule type" value="Genomic_DNA"/>
</dbReference>
<dbReference type="InterPro" id="IPR015947">
    <property type="entry name" value="PUA-like_sf"/>
</dbReference>
<dbReference type="InterPro" id="IPR029026">
    <property type="entry name" value="tRNA_m1G_MTases_N"/>
</dbReference>
<keyword evidence="9 12" id="KW-0949">S-adenosyl-L-methionine</keyword>
<evidence type="ECO:0000256" key="3">
    <source>
        <dbReference type="ARBA" id="ARBA00012328"/>
    </source>
</evidence>
<dbReference type="CDD" id="cd18084">
    <property type="entry name" value="RsmE-like"/>
    <property type="match status" value="1"/>
</dbReference>
<evidence type="ECO:0000259" key="13">
    <source>
        <dbReference type="Pfam" id="PF04452"/>
    </source>
</evidence>
<evidence type="ECO:0000256" key="11">
    <source>
        <dbReference type="ARBA" id="ARBA00047944"/>
    </source>
</evidence>
<comment type="similarity">
    <text evidence="2 12">Belongs to the RNA methyltransferase RsmE family.</text>
</comment>
<evidence type="ECO:0000256" key="7">
    <source>
        <dbReference type="ARBA" id="ARBA00022603"/>
    </source>
</evidence>
<evidence type="ECO:0000256" key="8">
    <source>
        <dbReference type="ARBA" id="ARBA00022679"/>
    </source>
</evidence>
<dbReference type="InterPro" id="IPR046887">
    <property type="entry name" value="RsmE_PUA-like"/>
</dbReference>
<dbReference type="PANTHER" id="PTHR30027:SF3">
    <property type="entry name" value="16S RRNA (URACIL(1498)-N(3))-METHYLTRANSFERASE"/>
    <property type="match status" value="1"/>
</dbReference>
<dbReference type="InterPro" id="IPR029028">
    <property type="entry name" value="Alpha/beta_knot_MTases"/>
</dbReference>
<evidence type="ECO:0000256" key="5">
    <source>
        <dbReference type="ARBA" id="ARBA00022490"/>
    </source>
</evidence>
<proteinExistence type="inferred from homology"/>
<dbReference type="PANTHER" id="PTHR30027">
    <property type="entry name" value="RIBOSOMAL RNA SMALL SUBUNIT METHYLTRANSFERASE E"/>
    <property type="match status" value="1"/>
</dbReference>
<dbReference type="SUPFAM" id="SSF88697">
    <property type="entry name" value="PUA domain-like"/>
    <property type="match status" value="1"/>
</dbReference>
<name>A0ABU5RSG9_9CYAN</name>
<keyword evidence="16" id="KW-1185">Reference proteome</keyword>
<dbReference type="Gene3D" id="3.40.1280.10">
    <property type="match status" value="1"/>
</dbReference>
<comment type="function">
    <text evidence="10 12">Specifically methylates the N3 position of the uracil ring of uridine 1498 (m3U1498) in 16S rRNA. Acts on the fully assembled 30S ribosomal subunit.</text>
</comment>
<evidence type="ECO:0000259" key="14">
    <source>
        <dbReference type="Pfam" id="PF20260"/>
    </source>
</evidence>
<dbReference type="GO" id="GO:0032259">
    <property type="term" value="P:methylation"/>
    <property type="evidence" value="ECO:0007669"/>
    <property type="project" value="UniProtKB-KW"/>
</dbReference>
<evidence type="ECO:0000313" key="16">
    <source>
        <dbReference type="Proteomes" id="UP001304461"/>
    </source>
</evidence>
<evidence type="ECO:0000313" key="15">
    <source>
        <dbReference type="EMBL" id="MEA5390698.1"/>
    </source>
</evidence>
<comment type="catalytic activity">
    <reaction evidence="11 12">
        <text>uridine(1498) in 16S rRNA + S-adenosyl-L-methionine = N(3)-methyluridine(1498) in 16S rRNA + S-adenosyl-L-homocysteine + H(+)</text>
        <dbReference type="Rhea" id="RHEA:42920"/>
        <dbReference type="Rhea" id="RHEA-COMP:10283"/>
        <dbReference type="Rhea" id="RHEA-COMP:10284"/>
        <dbReference type="ChEBI" id="CHEBI:15378"/>
        <dbReference type="ChEBI" id="CHEBI:57856"/>
        <dbReference type="ChEBI" id="CHEBI:59789"/>
        <dbReference type="ChEBI" id="CHEBI:65315"/>
        <dbReference type="ChEBI" id="CHEBI:74502"/>
        <dbReference type="EC" id="2.1.1.193"/>
    </reaction>
</comment>
<accession>A0ABU5RSG9</accession>
<gene>
    <name evidence="15" type="ORF">VB738_05415</name>
</gene>
<comment type="subcellular location">
    <subcellularLocation>
        <location evidence="1 12">Cytoplasm</location>
    </subcellularLocation>
</comment>
<evidence type="ECO:0000256" key="10">
    <source>
        <dbReference type="ARBA" id="ARBA00025699"/>
    </source>
</evidence>
<dbReference type="PIRSF" id="PIRSF015601">
    <property type="entry name" value="MTase_slr0722"/>
    <property type="match status" value="1"/>
</dbReference>
<keyword evidence="7 12" id="KW-0489">Methyltransferase</keyword>
<feature type="domain" description="Ribosomal RNA small subunit methyltransferase E PUA-like" evidence="14">
    <location>
        <begin position="33"/>
        <end position="64"/>
    </location>
</feature>
<dbReference type="RefSeq" id="WP_323304770.1">
    <property type="nucleotide sequence ID" value="NZ_JAYGHX010000002.1"/>
</dbReference>
<organism evidence="15 16">
    <name type="scientific">Cyanobium gracile UHCC 0139</name>
    <dbReference type="NCBI Taxonomy" id="3110308"/>
    <lineage>
        <taxon>Bacteria</taxon>
        <taxon>Bacillati</taxon>
        <taxon>Cyanobacteriota</taxon>
        <taxon>Cyanophyceae</taxon>
        <taxon>Synechococcales</taxon>
        <taxon>Prochlorococcaceae</taxon>
        <taxon>Cyanobium</taxon>
    </lineage>
</organism>
<dbReference type="Pfam" id="PF20260">
    <property type="entry name" value="PUA_4"/>
    <property type="match status" value="1"/>
</dbReference>
<sequence length="271" mass="29692">MGRELRRLLITPERIAALASGGPDQARLALEPPERHYLERVLRYRPGDRLALVDGIGGLWTAVLDPERSLRLEQDPGAPLLREAPPGPPLELAMAVPRREADLVWRMATELGADRLQPLLADHGAPGERCPTERWQGIVREATEQCERLWHPVLESPRPAREWLARPAAGIALLATTRREDLPLCSQRLRELVEGVNEGTGDTNLAAGLRLAIGPEGGWSPREEERAEAAGWQPVSLGPTILRTATAAVAGLALLADWRALRSASCRRPSP</sequence>
<dbReference type="Proteomes" id="UP001304461">
    <property type="component" value="Unassembled WGS sequence"/>
</dbReference>
<evidence type="ECO:0000256" key="6">
    <source>
        <dbReference type="ARBA" id="ARBA00022552"/>
    </source>
</evidence>
<keyword evidence="8 12" id="KW-0808">Transferase</keyword>
<dbReference type="NCBIfam" id="TIGR00046">
    <property type="entry name" value="RsmE family RNA methyltransferase"/>
    <property type="match status" value="1"/>
</dbReference>
<evidence type="ECO:0000256" key="4">
    <source>
        <dbReference type="ARBA" id="ARBA00013673"/>
    </source>
</evidence>
<evidence type="ECO:0000256" key="1">
    <source>
        <dbReference type="ARBA" id="ARBA00004496"/>
    </source>
</evidence>
<comment type="caution">
    <text evidence="15">The sequence shown here is derived from an EMBL/GenBank/DDBJ whole genome shotgun (WGS) entry which is preliminary data.</text>
</comment>
<evidence type="ECO:0000256" key="12">
    <source>
        <dbReference type="PIRNR" id="PIRNR015601"/>
    </source>
</evidence>
<dbReference type="InterPro" id="IPR006700">
    <property type="entry name" value="RsmE"/>
</dbReference>
<reference evidence="15 16" key="1">
    <citation type="submission" date="2023-12" db="EMBL/GenBank/DDBJ databases">
        <title>Baltic Sea Cyanobacteria.</title>
        <authorList>
            <person name="Delbaje E."/>
            <person name="Fewer D.P."/>
            <person name="Shishido T.K."/>
        </authorList>
    </citation>
    <scope>NUCLEOTIDE SEQUENCE [LARGE SCALE GENOMIC DNA]</scope>
    <source>
        <strain evidence="15 16">UHCC 0139</strain>
    </source>
</reference>
<dbReference type="SUPFAM" id="SSF75217">
    <property type="entry name" value="alpha/beta knot"/>
    <property type="match status" value="1"/>
</dbReference>
<evidence type="ECO:0000256" key="9">
    <source>
        <dbReference type="ARBA" id="ARBA00022691"/>
    </source>
</evidence>
<dbReference type="EC" id="2.1.1.193" evidence="3 12"/>
<evidence type="ECO:0000256" key="2">
    <source>
        <dbReference type="ARBA" id="ARBA00005528"/>
    </source>
</evidence>
<dbReference type="GO" id="GO:0008168">
    <property type="term" value="F:methyltransferase activity"/>
    <property type="evidence" value="ECO:0007669"/>
    <property type="project" value="UniProtKB-KW"/>
</dbReference>
<dbReference type="InterPro" id="IPR046886">
    <property type="entry name" value="RsmE_MTase_dom"/>
</dbReference>
<keyword evidence="5 12" id="KW-0963">Cytoplasm</keyword>
<feature type="domain" description="Ribosomal RNA small subunit methyltransferase E methyltransferase" evidence="13">
    <location>
        <begin position="89"/>
        <end position="255"/>
    </location>
</feature>